<dbReference type="GO" id="GO:0046959">
    <property type="term" value="P:habituation"/>
    <property type="evidence" value="ECO:0007669"/>
    <property type="project" value="Ensembl"/>
</dbReference>
<dbReference type="PROSITE" id="PS51682">
    <property type="entry name" value="SAM_OMT_I"/>
    <property type="match status" value="1"/>
</dbReference>
<proteinExistence type="inferred from homology"/>
<keyword evidence="7 20" id="KW-0949">S-adenosyl-L-methionine</keyword>
<feature type="binding site" evidence="22">
    <location>
        <position position="210"/>
    </location>
    <ligand>
        <name>substrate</name>
    </ligand>
</feature>
<dbReference type="GO" id="GO:0001963">
    <property type="term" value="P:synaptic transmission, dopaminergic"/>
    <property type="evidence" value="ECO:0007669"/>
    <property type="project" value="Ensembl"/>
</dbReference>
<dbReference type="GO" id="GO:0001975">
    <property type="term" value="P:response to amphetamine"/>
    <property type="evidence" value="ECO:0007669"/>
    <property type="project" value="Ensembl"/>
</dbReference>
<name>G3VLJ9_SARHA</name>
<dbReference type="GO" id="GO:0001666">
    <property type="term" value="P:response to hypoxia"/>
    <property type="evidence" value="ECO:0007669"/>
    <property type="project" value="Ensembl"/>
</dbReference>
<dbReference type="InParanoid" id="G3VLJ9"/>
<dbReference type="InterPro" id="IPR029063">
    <property type="entry name" value="SAM-dependent_MTases_sf"/>
</dbReference>
<comment type="catalytic activity">
    <reaction evidence="16">
        <text>2-hydroxyestrone + S-adenosyl-L-methionine = 2-methoxyestrone + S-adenosyl-L-homocysteine + H(+)</text>
        <dbReference type="Rhea" id="RHEA:53100"/>
        <dbReference type="ChEBI" id="CHEBI:1156"/>
        <dbReference type="ChEBI" id="CHEBI:1189"/>
        <dbReference type="ChEBI" id="CHEBI:15378"/>
        <dbReference type="ChEBI" id="CHEBI:57856"/>
        <dbReference type="ChEBI" id="CHEBI:59789"/>
    </reaction>
    <physiologicalReaction direction="left-to-right" evidence="16">
        <dbReference type="Rhea" id="RHEA:53101"/>
    </physiologicalReaction>
</comment>
<dbReference type="GO" id="GO:1990776">
    <property type="term" value="P:response to angiotensin"/>
    <property type="evidence" value="ECO:0007669"/>
    <property type="project" value="Ensembl"/>
</dbReference>
<feature type="binding site" evidence="21">
    <location>
        <position position="181"/>
    </location>
    <ligand>
        <name>S-adenosyl-L-methionine</name>
        <dbReference type="ChEBI" id="CHEBI:59789"/>
    </ligand>
</feature>
<evidence type="ECO:0000256" key="11">
    <source>
        <dbReference type="ARBA" id="ARBA00022939"/>
    </source>
</evidence>
<comment type="similarity">
    <text evidence="12 20">Belongs to the class I-like SAM-binding methyltransferase superfamily. Cation-dependent O-methyltransferase family.</text>
</comment>
<keyword evidence="8 20" id="KW-0479">Metal-binding</keyword>
<comment type="catalytic activity">
    <reaction evidence="14">
        <text>4-hydroxy-17beta-estradiol + S-adenosyl-L-methionine = 4-methoxy-17beta-estradiol + S-adenosyl-L-homocysteine + H(+)</text>
        <dbReference type="Rhea" id="RHEA:53096"/>
        <dbReference type="ChEBI" id="CHEBI:15378"/>
        <dbReference type="ChEBI" id="CHEBI:57856"/>
        <dbReference type="ChEBI" id="CHEBI:59789"/>
        <dbReference type="ChEBI" id="CHEBI:62845"/>
        <dbReference type="ChEBI" id="CHEBI:136975"/>
    </reaction>
    <physiologicalReaction direction="left-to-right" evidence="14">
        <dbReference type="Rhea" id="RHEA:53097"/>
    </physiologicalReaction>
</comment>
<dbReference type="Pfam" id="PF01596">
    <property type="entry name" value="Methyltransf_3"/>
    <property type="match status" value="1"/>
</dbReference>
<evidence type="ECO:0000256" key="15">
    <source>
        <dbReference type="ARBA" id="ARBA00047582"/>
    </source>
</evidence>
<dbReference type="GO" id="GO:0032259">
    <property type="term" value="P:methylation"/>
    <property type="evidence" value="ECO:0007669"/>
    <property type="project" value="UniProtKB-UniRule"/>
</dbReference>
<dbReference type="GO" id="GO:0007613">
    <property type="term" value="P:memory"/>
    <property type="evidence" value="ECO:0007669"/>
    <property type="project" value="Ensembl"/>
</dbReference>
<evidence type="ECO:0000256" key="12">
    <source>
        <dbReference type="ARBA" id="ARBA00023453"/>
    </source>
</evidence>
<dbReference type="GO" id="GO:0032835">
    <property type="term" value="P:glomerulus development"/>
    <property type="evidence" value="ECO:0007669"/>
    <property type="project" value="Ensembl"/>
</dbReference>
<dbReference type="KEGG" id="shr:100934159"/>
<dbReference type="GO" id="GO:0071314">
    <property type="term" value="P:cellular response to cocaine"/>
    <property type="evidence" value="ECO:0007669"/>
    <property type="project" value="Ensembl"/>
</dbReference>
<evidence type="ECO:0000256" key="17">
    <source>
        <dbReference type="ARBA" id="ARBA00048257"/>
    </source>
</evidence>
<dbReference type="Proteomes" id="UP000007648">
    <property type="component" value="Unassembled WGS sequence"/>
</dbReference>
<comment type="catalytic activity">
    <reaction evidence="18">
        <text>4-hydroxyestrone + S-adenosyl-L-methionine = 4-methoxyestrone + S-adenosyl-L-homocysteine + H(+)</text>
        <dbReference type="Rhea" id="RHEA:53104"/>
        <dbReference type="ChEBI" id="CHEBI:15378"/>
        <dbReference type="ChEBI" id="CHEBI:57856"/>
        <dbReference type="ChEBI" id="CHEBI:59789"/>
        <dbReference type="ChEBI" id="CHEBI:87602"/>
        <dbReference type="ChEBI" id="CHEBI:136972"/>
    </reaction>
    <physiologicalReaction direction="left-to-right" evidence="18">
        <dbReference type="Rhea" id="RHEA:53105"/>
    </physiologicalReaction>
</comment>
<dbReference type="GO" id="GO:0048243">
    <property type="term" value="P:norepinephrine secretion"/>
    <property type="evidence" value="ECO:0007669"/>
    <property type="project" value="Ensembl"/>
</dbReference>
<evidence type="ECO:0000256" key="14">
    <source>
        <dbReference type="ARBA" id="ARBA00047350"/>
    </source>
</evidence>
<evidence type="ECO:0000256" key="13">
    <source>
        <dbReference type="ARBA" id="ARBA00047302"/>
    </source>
</evidence>
<dbReference type="PIRSF" id="PIRSF037177">
    <property type="entry name" value="Catechol_O-mtfrase_euk"/>
    <property type="match status" value="1"/>
</dbReference>
<evidence type="ECO:0000256" key="20">
    <source>
        <dbReference type="PIRNR" id="PIRNR037177"/>
    </source>
</evidence>
<reference evidence="24" key="2">
    <citation type="submission" date="2025-08" db="UniProtKB">
        <authorList>
            <consortium name="Ensembl"/>
        </authorList>
    </citation>
    <scope>IDENTIFICATION</scope>
</reference>
<evidence type="ECO:0000256" key="1">
    <source>
        <dbReference type="ARBA" id="ARBA00003256"/>
    </source>
</evidence>
<evidence type="ECO:0000256" key="18">
    <source>
        <dbReference type="ARBA" id="ARBA00049049"/>
    </source>
</evidence>
<dbReference type="GO" id="GO:0006693">
    <property type="term" value="P:prostaglandin metabolic process"/>
    <property type="evidence" value="ECO:0007669"/>
    <property type="project" value="Ensembl"/>
</dbReference>
<dbReference type="RefSeq" id="XP_031804855.1">
    <property type="nucleotide sequence ID" value="XM_031948995.1"/>
</dbReference>
<evidence type="ECO:0000313" key="24">
    <source>
        <dbReference type="Ensembl" id="ENSSHAP00000004054.2"/>
    </source>
</evidence>
<feature type="binding site" evidence="22">
    <location>
        <position position="184"/>
    </location>
    <ligand>
        <name>substrate</name>
    </ligand>
</feature>
<dbReference type="GO" id="GO:0021696">
    <property type="term" value="P:cerebellar cortex morphogenesis"/>
    <property type="evidence" value="ECO:0007669"/>
    <property type="project" value="Ensembl"/>
</dbReference>
<dbReference type="GO" id="GO:0097205">
    <property type="term" value="P:renal filtration"/>
    <property type="evidence" value="ECO:0007669"/>
    <property type="project" value="Ensembl"/>
</dbReference>
<dbReference type="FunCoup" id="G3VLJ9">
    <property type="interactions" value="567"/>
</dbReference>
<dbReference type="GO" id="GO:0009636">
    <property type="term" value="P:response to toxic substance"/>
    <property type="evidence" value="ECO:0007669"/>
    <property type="project" value="Ensembl"/>
</dbReference>
<dbReference type="GO" id="GO:0033344">
    <property type="term" value="P:cholesterol efflux"/>
    <property type="evidence" value="ECO:0007669"/>
    <property type="project" value="Ensembl"/>
</dbReference>
<reference evidence="24" key="3">
    <citation type="submission" date="2025-09" db="UniProtKB">
        <authorList>
            <consortium name="Ensembl"/>
        </authorList>
    </citation>
    <scope>IDENTIFICATION</scope>
</reference>
<keyword evidence="11 20" id="KW-0128">Catecholamine metabolism</keyword>
<evidence type="ECO:0000256" key="3">
    <source>
        <dbReference type="ARBA" id="ARBA00012880"/>
    </source>
</evidence>
<sequence>MLGSLVLAGALLLLLLAWRNRDLLVLLWHDRVALCVANFFSGMSKEERILNWVKQRATAGDPESVLGAIDQYCYQKEWAMNVGDTKGLIVDKVVEEVKPKVLLELGTYCGYSAVRMGRLLPPGGHLFTIEFNESFAAIAQQIIQLAGLQEKISILKGPTEEIIPQLKKKYEINTVDMVFLDHWKDRYLPDTRLLEESGLLRKGSVLLADNVILPGAPEFLQYIRNHKGFECTHYPSMLEYLPMKDGLEKAVFLG</sequence>
<dbReference type="GO" id="GO:0035812">
    <property type="term" value="P:renal sodium excretion"/>
    <property type="evidence" value="ECO:0007669"/>
    <property type="project" value="Ensembl"/>
</dbReference>
<feature type="binding site" evidence="21">
    <location>
        <position position="82"/>
    </location>
    <ligand>
        <name>S-adenosyl-L-methionine</name>
        <dbReference type="ChEBI" id="CHEBI:59789"/>
    </ligand>
</feature>
<evidence type="ECO:0000256" key="21">
    <source>
        <dbReference type="PIRSR" id="PIRSR037177-1"/>
    </source>
</evidence>
<dbReference type="CTD" id="1312"/>
<dbReference type="GO" id="GO:0035640">
    <property type="term" value="P:exploration behavior"/>
    <property type="evidence" value="ECO:0007669"/>
    <property type="project" value="Ensembl"/>
</dbReference>
<dbReference type="GO" id="GO:0010467">
    <property type="term" value="P:gene expression"/>
    <property type="evidence" value="ECO:0007669"/>
    <property type="project" value="Ensembl"/>
</dbReference>
<gene>
    <name evidence="24" type="primary">COMT</name>
</gene>
<dbReference type="GeneTree" id="ENSGT00940000155317"/>
<dbReference type="InterPro" id="IPR017128">
    <property type="entry name" value="Catechol_O-MeTrfase_euk"/>
</dbReference>
<dbReference type="GO" id="GO:0097018">
    <property type="term" value="P:renal albumin absorption"/>
    <property type="evidence" value="ECO:0007669"/>
    <property type="project" value="Ensembl"/>
</dbReference>
<dbReference type="GO" id="GO:0014046">
    <property type="term" value="P:dopamine secretion"/>
    <property type="evidence" value="ECO:0007669"/>
    <property type="project" value="Ensembl"/>
</dbReference>
<protein>
    <recommendedName>
        <fullName evidence="4 20">Catechol O-methyltransferase</fullName>
        <ecNumber evidence="3 20">2.1.1.6</ecNumber>
    </recommendedName>
</protein>
<comment type="cofactor">
    <cofactor evidence="20 23">
        <name>Mg(2+)</name>
        <dbReference type="ChEBI" id="CHEBI:18420"/>
    </cofactor>
    <text evidence="20 23">Binds 1 Mg(2+) ion per subunit.</text>
</comment>
<dbReference type="Ensembl" id="ENSSHAT00000004095.2">
    <property type="protein sequence ID" value="ENSSHAP00000004054.2"/>
    <property type="gene ID" value="ENSSHAG00000030258.1"/>
</dbReference>
<comment type="function">
    <text evidence="1">Catalyzes the O-methylation, and thereby the inactivation, of catecholamine neurotransmitters and catechol hormones. Also shortens the biological half-lives of certain neuroactive drugs, like L-DOPA, alpha-methyl DOPA and isoproterenol.</text>
</comment>
<dbReference type="STRING" id="9305.ENSSHAP00000004054"/>
<evidence type="ECO:0000256" key="2">
    <source>
        <dbReference type="ARBA" id="ARBA00004228"/>
    </source>
</evidence>
<feature type="binding site" evidence="23">
    <location>
        <position position="181"/>
    </location>
    <ligand>
        <name>Mg(2+)</name>
        <dbReference type="ChEBI" id="CHEBI:18420"/>
    </ligand>
</feature>
<dbReference type="GO" id="GO:0005886">
    <property type="term" value="C:plasma membrane"/>
    <property type="evidence" value="ECO:0007669"/>
    <property type="project" value="UniProtKB-SubCell"/>
</dbReference>
<dbReference type="GO" id="GO:0030425">
    <property type="term" value="C:dendrite"/>
    <property type="evidence" value="ECO:0007669"/>
    <property type="project" value="TreeGrafter"/>
</dbReference>
<evidence type="ECO:0000256" key="4">
    <source>
        <dbReference type="ARBA" id="ARBA00016706"/>
    </source>
</evidence>
<keyword evidence="6 20" id="KW-0808">Transferase</keyword>
<dbReference type="GO" id="GO:0006979">
    <property type="term" value="P:response to oxidative stress"/>
    <property type="evidence" value="ECO:0007669"/>
    <property type="project" value="Ensembl"/>
</dbReference>
<dbReference type="GO" id="GO:0034097">
    <property type="term" value="P:response to cytokine"/>
    <property type="evidence" value="ECO:0007669"/>
    <property type="project" value="Ensembl"/>
</dbReference>
<dbReference type="GO" id="GO:0002001">
    <property type="term" value="P:renin secretion into blood stream"/>
    <property type="evidence" value="ECO:0007669"/>
    <property type="project" value="Ensembl"/>
</dbReference>
<dbReference type="AlphaFoldDB" id="G3VLJ9"/>
<comment type="catalytic activity">
    <reaction evidence="19">
        <text>2-hydroxy-17beta-estradiol + S-adenosyl-L-methionine = 2-hydroxy-3-methoxy-17beta-estradiol + S-adenosyl-L-homocysteine + H(+)</text>
        <dbReference type="Rhea" id="RHEA:53092"/>
        <dbReference type="ChEBI" id="CHEBI:15378"/>
        <dbReference type="ChEBI" id="CHEBI:28744"/>
        <dbReference type="ChEBI" id="CHEBI:57856"/>
        <dbReference type="ChEBI" id="CHEBI:59789"/>
        <dbReference type="ChEBI" id="CHEBI:89268"/>
    </reaction>
    <physiologicalReaction direction="left-to-right" evidence="19">
        <dbReference type="Rhea" id="RHEA:53093"/>
    </physiologicalReaction>
</comment>
<dbReference type="PANTHER" id="PTHR43836">
    <property type="entry name" value="CATECHOL O-METHYLTRANSFERASE 1-RELATED"/>
    <property type="match status" value="1"/>
</dbReference>
<comment type="catalytic activity">
    <reaction evidence="15">
        <text>a catechol + S-adenosyl-L-methionine = a guaiacol + S-adenosyl-L-homocysteine + H(+)</text>
        <dbReference type="Rhea" id="RHEA:17877"/>
        <dbReference type="ChEBI" id="CHEBI:15378"/>
        <dbReference type="ChEBI" id="CHEBI:33566"/>
        <dbReference type="ChEBI" id="CHEBI:57856"/>
        <dbReference type="ChEBI" id="CHEBI:59789"/>
        <dbReference type="ChEBI" id="CHEBI:134251"/>
        <dbReference type="EC" id="2.1.1.6"/>
    </reaction>
    <physiologicalReaction direction="left-to-right" evidence="15">
        <dbReference type="Rhea" id="RHEA:17878"/>
    </physiologicalReaction>
</comment>
<dbReference type="Gene3D" id="3.40.50.150">
    <property type="entry name" value="Vaccinia Virus protein VP39"/>
    <property type="match status" value="1"/>
</dbReference>
<feature type="binding site" evidence="23">
    <location>
        <position position="210"/>
    </location>
    <ligand>
        <name>Mg(2+)</name>
        <dbReference type="ChEBI" id="CHEBI:18420"/>
    </ligand>
</feature>
<accession>G3VLJ9</accession>
<dbReference type="FunFam" id="3.40.50.150:FF:000054">
    <property type="entry name" value="Catechol O-methyltransferase"/>
    <property type="match status" value="1"/>
</dbReference>
<dbReference type="GO" id="GO:0030424">
    <property type="term" value="C:axon"/>
    <property type="evidence" value="ECO:0007669"/>
    <property type="project" value="TreeGrafter"/>
</dbReference>
<dbReference type="EC" id="2.1.1.6" evidence="3 20"/>
<evidence type="ECO:0000256" key="22">
    <source>
        <dbReference type="PIRSR" id="PIRSR037177-2"/>
    </source>
</evidence>
<feature type="binding site" evidence="21">
    <location>
        <position position="130"/>
    </location>
    <ligand>
        <name>S-adenosyl-L-methionine</name>
        <dbReference type="ChEBI" id="CHEBI:59789"/>
    </ligand>
</feature>
<evidence type="ECO:0000256" key="9">
    <source>
        <dbReference type="ARBA" id="ARBA00022842"/>
    </source>
</evidence>
<evidence type="ECO:0000256" key="8">
    <source>
        <dbReference type="ARBA" id="ARBA00022723"/>
    </source>
</evidence>
<dbReference type="GO" id="GO:1902074">
    <property type="term" value="P:response to salt"/>
    <property type="evidence" value="ECO:0007669"/>
    <property type="project" value="Ensembl"/>
</dbReference>
<dbReference type="GO" id="GO:0009410">
    <property type="term" value="P:response to xenobiotic stimulus"/>
    <property type="evidence" value="ECO:0007669"/>
    <property type="project" value="Ensembl"/>
</dbReference>
<dbReference type="GO" id="GO:0005977">
    <property type="term" value="P:glycogen metabolic process"/>
    <property type="evidence" value="ECO:0007669"/>
    <property type="project" value="Ensembl"/>
</dbReference>
<dbReference type="GO" id="GO:0071626">
    <property type="term" value="P:mastication"/>
    <property type="evidence" value="ECO:0007669"/>
    <property type="project" value="Ensembl"/>
</dbReference>
<feature type="binding site" evidence="23">
    <location>
        <position position="209"/>
    </location>
    <ligand>
        <name>Mg(2+)</name>
        <dbReference type="ChEBI" id="CHEBI:18420"/>
    </ligand>
</feature>
<dbReference type="InterPro" id="IPR002935">
    <property type="entry name" value="SAM_O-MeTrfase"/>
</dbReference>
<organism evidence="24 25">
    <name type="scientific">Sarcophilus harrisii</name>
    <name type="common">Tasmanian devil</name>
    <name type="synonym">Sarcophilus laniarius</name>
    <dbReference type="NCBI Taxonomy" id="9305"/>
    <lineage>
        <taxon>Eukaryota</taxon>
        <taxon>Metazoa</taxon>
        <taxon>Chordata</taxon>
        <taxon>Craniata</taxon>
        <taxon>Vertebrata</taxon>
        <taxon>Euteleostomi</taxon>
        <taxon>Mammalia</taxon>
        <taxon>Metatheria</taxon>
        <taxon>Dasyuromorphia</taxon>
        <taxon>Dasyuridae</taxon>
        <taxon>Sarcophilus</taxon>
    </lineage>
</organism>
<dbReference type="GO" id="GO:0000287">
    <property type="term" value="F:magnesium ion binding"/>
    <property type="evidence" value="ECO:0007669"/>
    <property type="project" value="UniProtKB-UniRule"/>
</dbReference>
<dbReference type="GO" id="GO:0035264">
    <property type="term" value="P:multicellular organism growth"/>
    <property type="evidence" value="ECO:0007669"/>
    <property type="project" value="Ensembl"/>
</dbReference>
<dbReference type="GeneID" id="100934159"/>
<dbReference type="SUPFAM" id="SSF53335">
    <property type="entry name" value="S-adenosyl-L-methionine-dependent methyltransferases"/>
    <property type="match status" value="1"/>
</dbReference>
<dbReference type="eggNOG" id="KOG1663">
    <property type="taxonomic scope" value="Eukaryota"/>
</dbReference>
<comment type="subcellular location">
    <subcellularLocation>
        <location evidence="2">Cell membrane</location>
        <topology evidence="2">Single-pass type II membrane protein</topology>
        <orientation evidence="2">Extracellular side</orientation>
    </subcellularLocation>
</comment>
<dbReference type="GO" id="GO:0009611">
    <property type="term" value="P:response to wounding"/>
    <property type="evidence" value="ECO:0007669"/>
    <property type="project" value="Ensembl"/>
</dbReference>
<evidence type="ECO:0000256" key="7">
    <source>
        <dbReference type="ARBA" id="ARBA00022691"/>
    </source>
</evidence>
<dbReference type="GO" id="GO:0042420">
    <property type="term" value="P:dopamine catabolic process"/>
    <property type="evidence" value="ECO:0007669"/>
    <property type="project" value="Ensembl"/>
</dbReference>
<evidence type="ECO:0000256" key="6">
    <source>
        <dbReference type="ARBA" id="ARBA00022679"/>
    </source>
</evidence>
<evidence type="ECO:0000256" key="23">
    <source>
        <dbReference type="PIRSR" id="PIRSR037177-3"/>
    </source>
</evidence>
<evidence type="ECO:0000256" key="19">
    <source>
        <dbReference type="ARBA" id="ARBA00049079"/>
    </source>
</evidence>
<dbReference type="GO" id="GO:0060840">
    <property type="term" value="P:artery development"/>
    <property type="evidence" value="ECO:0007669"/>
    <property type="project" value="Ensembl"/>
</dbReference>
<dbReference type="PANTHER" id="PTHR43836:SF3">
    <property type="entry name" value="CATECHOL O-METHYLTRANSFERASE"/>
    <property type="match status" value="1"/>
</dbReference>
<comment type="catalytic activity">
    <reaction evidence="13">
        <text>2-hydroxy-17beta-estradiol + S-adenosyl-L-methionine = 2-methoxy-17beta-estradiol + S-adenosyl-L-homocysteine + H(+)</text>
        <dbReference type="Rhea" id="RHEA:53088"/>
        <dbReference type="ChEBI" id="CHEBI:15378"/>
        <dbReference type="ChEBI" id="CHEBI:28744"/>
        <dbReference type="ChEBI" id="CHEBI:28955"/>
        <dbReference type="ChEBI" id="CHEBI:57856"/>
        <dbReference type="ChEBI" id="CHEBI:59789"/>
    </reaction>
    <physiologicalReaction direction="left-to-right" evidence="13">
        <dbReference type="Rhea" id="RHEA:53089"/>
    </physiologicalReaction>
</comment>
<evidence type="ECO:0000313" key="25">
    <source>
        <dbReference type="Proteomes" id="UP000007648"/>
    </source>
</evidence>
<evidence type="ECO:0000256" key="10">
    <source>
        <dbReference type="ARBA" id="ARBA00022867"/>
    </source>
</evidence>
<dbReference type="OrthoDB" id="186626at2759"/>
<dbReference type="GO" id="GO:1903350">
    <property type="term" value="P:response to dopamine"/>
    <property type="evidence" value="ECO:0007669"/>
    <property type="project" value="Ensembl"/>
</dbReference>
<dbReference type="GO" id="GO:0001662">
    <property type="term" value="P:behavioral fear response"/>
    <property type="evidence" value="ECO:0007669"/>
    <property type="project" value="Ensembl"/>
</dbReference>
<dbReference type="GO" id="GO:0016036">
    <property type="term" value="P:cellular response to phosphate starvation"/>
    <property type="evidence" value="ECO:0007669"/>
    <property type="project" value="Ensembl"/>
</dbReference>
<dbReference type="GO" id="GO:0008542">
    <property type="term" value="P:visual learning"/>
    <property type="evidence" value="ECO:0007669"/>
    <property type="project" value="Ensembl"/>
</dbReference>
<dbReference type="GO" id="GO:0032094">
    <property type="term" value="P:response to food"/>
    <property type="evidence" value="ECO:0007669"/>
    <property type="project" value="Ensembl"/>
</dbReference>
<feature type="binding site" evidence="22">
    <location>
        <position position="239"/>
    </location>
    <ligand>
        <name>substrate</name>
    </ligand>
</feature>
<dbReference type="GO" id="GO:0031982">
    <property type="term" value="C:vesicle"/>
    <property type="evidence" value="ECO:0007669"/>
    <property type="project" value="Ensembl"/>
</dbReference>
<dbReference type="GO" id="GO:0001964">
    <property type="term" value="P:startle response"/>
    <property type="evidence" value="ECO:0007669"/>
    <property type="project" value="Ensembl"/>
</dbReference>
<dbReference type="GO" id="GO:0051412">
    <property type="term" value="P:response to corticosterone"/>
    <property type="evidence" value="ECO:0007669"/>
    <property type="project" value="Ensembl"/>
</dbReference>
<evidence type="ECO:0000256" key="16">
    <source>
        <dbReference type="ARBA" id="ARBA00047586"/>
    </source>
</evidence>
<dbReference type="GO" id="GO:0050965">
    <property type="term" value="P:detection of temperature stimulus involved in sensory perception of pain"/>
    <property type="evidence" value="ECO:0007669"/>
    <property type="project" value="Ensembl"/>
</dbReference>
<dbReference type="GO" id="GO:0042415">
    <property type="term" value="P:norepinephrine metabolic process"/>
    <property type="evidence" value="ECO:0007669"/>
    <property type="project" value="Ensembl"/>
</dbReference>
<dbReference type="GO" id="GO:0016206">
    <property type="term" value="F:catechol O-methyltransferase activity"/>
    <property type="evidence" value="ECO:0007669"/>
    <property type="project" value="UniProtKB-UniRule"/>
</dbReference>
<evidence type="ECO:0000256" key="5">
    <source>
        <dbReference type="ARBA" id="ARBA00022603"/>
    </source>
</evidence>
<dbReference type="GO" id="GO:0045202">
    <property type="term" value="C:synapse"/>
    <property type="evidence" value="ECO:0007669"/>
    <property type="project" value="GOC"/>
</dbReference>
<keyword evidence="5 20" id="KW-0489">Methyltransferase</keyword>
<comment type="catalytic activity">
    <reaction evidence="17">
        <text>2-hydroxyestrone + S-adenosyl-L-methionine = 2-hydroxy-3-methoxy-estrone + S-adenosyl-L-homocysteine + H(+)</text>
        <dbReference type="Rhea" id="RHEA:53108"/>
        <dbReference type="ChEBI" id="CHEBI:1156"/>
        <dbReference type="ChEBI" id="CHEBI:15378"/>
        <dbReference type="ChEBI" id="CHEBI:57856"/>
        <dbReference type="ChEBI" id="CHEBI:59789"/>
        <dbReference type="ChEBI" id="CHEBI:136980"/>
    </reaction>
    <physiologicalReaction direction="left-to-right" evidence="17">
        <dbReference type="Rhea" id="RHEA:53109"/>
    </physiologicalReaction>
</comment>
<keyword evidence="9 20" id="KW-0460">Magnesium</keyword>
<dbReference type="GO" id="GO:0005829">
    <property type="term" value="C:cytosol"/>
    <property type="evidence" value="ECO:0007669"/>
    <property type="project" value="Ensembl"/>
</dbReference>
<keyword evidence="25" id="KW-1185">Reference proteome</keyword>
<feature type="binding site" evidence="21">
    <location>
        <position position="112"/>
    </location>
    <ligand>
        <name>S-adenosyl-L-methionine</name>
        <dbReference type="ChEBI" id="CHEBI:59789"/>
    </ligand>
</feature>
<keyword evidence="10 20" id="KW-0531">Neurotransmitter degradation</keyword>
<reference evidence="24 25" key="1">
    <citation type="journal article" date="2011" name="Proc. Natl. Acad. Sci. U.S.A.">
        <title>Genetic diversity and population structure of the endangered marsupial Sarcophilus harrisii (Tasmanian devil).</title>
        <authorList>
            <person name="Miller W."/>
            <person name="Hayes V.M."/>
            <person name="Ratan A."/>
            <person name="Petersen D.C."/>
            <person name="Wittekindt N.E."/>
            <person name="Miller J."/>
            <person name="Walenz B."/>
            <person name="Knight J."/>
            <person name="Qi J."/>
            <person name="Zhao F."/>
            <person name="Wang Q."/>
            <person name="Bedoya-Reina O.C."/>
            <person name="Katiyar N."/>
            <person name="Tomsho L.P."/>
            <person name="Kasson L.M."/>
            <person name="Hardie R.A."/>
            <person name="Woodbridge P."/>
            <person name="Tindall E.A."/>
            <person name="Bertelsen M.F."/>
            <person name="Dixon D."/>
            <person name="Pyecroft S."/>
            <person name="Helgen K.M."/>
            <person name="Lesk A.M."/>
            <person name="Pringle T.H."/>
            <person name="Patterson N."/>
            <person name="Zhang Y."/>
            <person name="Kreiss A."/>
            <person name="Woods G.M."/>
            <person name="Jones M.E."/>
            <person name="Schuster S.C."/>
        </authorList>
    </citation>
    <scope>NUCLEOTIDE SEQUENCE [LARGE SCALE GENOMIC DNA]</scope>
</reference>
<dbReference type="RefSeq" id="XP_031804854.1">
    <property type="nucleotide sequence ID" value="XM_031948994.1"/>
</dbReference>